<dbReference type="EMBL" id="JBHUHZ010000003">
    <property type="protein sequence ID" value="MFD2163996.1"/>
    <property type="molecule type" value="Genomic_DNA"/>
</dbReference>
<sequence length="108" mass="12268">MERKMPGRYGKKRQYHLSVFAWSIGNEVDYPNDPYSHPVLDGNREGGFTQAMYSGYKKDASDAMRLGDIAKRLAAVVRRYDTAGNSWLGRCSHVERDGISRSTRYCGL</sequence>
<reference evidence="2" key="1">
    <citation type="journal article" date="2019" name="Int. J. Syst. Evol. Microbiol.">
        <title>The Global Catalogue of Microorganisms (GCM) 10K type strain sequencing project: providing services to taxonomists for standard genome sequencing and annotation.</title>
        <authorList>
            <consortium name="The Broad Institute Genomics Platform"/>
            <consortium name="The Broad Institute Genome Sequencing Center for Infectious Disease"/>
            <person name="Wu L."/>
            <person name="Ma J."/>
        </authorList>
    </citation>
    <scope>NUCLEOTIDE SEQUENCE [LARGE SCALE GENOMIC DNA]</scope>
    <source>
        <strain evidence="2">KCTC 42217</strain>
    </source>
</reference>
<evidence type="ECO:0000313" key="2">
    <source>
        <dbReference type="Proteomes" id="UP001597387"/>
    </source>
</evidence>
<evidence type="ECO:0008006" key="3">
    <source>
        <dbReference type="Google" id="ProtNLM"/>
    </source>
</evidence>
<evidence type="ECO:0000313" key="1">
    <source>
        <dbReference type="EMBL" id="MFD2163996.1"/>
    </source>
</evidence>
<proteinExistence type="predicted"/>
<protein>
    <recommendedName>
        <fullName evidence="3">Beta-galactosidase</fullName>
    </recommendedName>
</protein>
<dbReference type="Proteomes" id="UP001597387">
    <property type="component" value="Unassembled WGS sequence"/>
</dbReference>
<dbReference type="RefSeq" id="WP_255904765.1">
    <property type="nucleotide sequence ID" value="NZ_JAFMZO010000004.1"/>
</dbReference>
<comment type="caution">
    <text evidence="1">The sequence shown here is derived from an EMBL/GenBank/DDBJ whole genome shotgun (WGS) entry which is preliminary data.</text>
</comment>
<keyword evidence="2" id="KW-1185">Reference proteome</keyword>
<gene>
    <name evidence="1" type="ORF">ACFSJU_16425</name>
</gene>
<organism evidence="1 2">
    <name type="scientific">Paradesertivirga mongoliensis</name>
    <dbReference type="NCBI Taxonomy" id="2100740"/>
    <lineage>
        <taxon>Bacteria</taxon>
        <taxon>Pseudomonadati</taxon>
        <taxon>Bacteroidota</taxon>
        <taxon>Sphingobacteriia</taxon>
        <taxon>Sphingobacteriales</taxon>
        <taxon>Sphingobacteriaceae</taxon>
        <taxon>Paradesertivirga</taxon>
    </lineage>
</organism>
<name>A0ABW4ZQX3_9SPHI</name>
<accession>A0ABW4ZQX3</accession>